<gene>
    <name evidence="1" type="ORF">ZOSMA_74G00410</name>
</gene>
<comment type="caution">
    <text evidence="1">The sequence shown here is derived from an EMBL/GenBank/DDBJ whole genome shotgun (WGS) entry which is preliminary data.</text>
</comment>
<dbReference type="OMA" id="TKGIWDA"/>
<reference evidence="2" key="1">
    <citation type="journal article" date="2016" name="Nature">
        <title>The genome of the seagrass Zostera marina reveals angiosperm adaptation to the sea.</title>
        <authorList>
            <person name="Olsen J.L."/>
            <person name="Rouze P."/>
            <person name="Verhelst B."/>
            <person name="Lin Y.-C."/>
            <person name="Bayer T."/>
            <person name="Collen J."/>
            <person name="Dattolo E."/>
            <person name="De Paoli E."/>
            <person name="Dittami S."/>
            <person name="Maumus F."/>
            <person name="Michel G."/>
            <person name="Kersting A."/>
            <person name="Lauritano C."/>
            <person name="Lohaus R."/>
            <person name="Toepel M."/>
            <person name="Tonon T."/>
            <person name="Vanneste K."/>
            <person name="Amirebrahimi M."/>
            <person name="Brakel J."/>
            <person name="Bostroem C."/>
            <person name="Chovatia M."/>
            <person name="Grimwood J."/>
            <person name="Jenkins J.W."/>
            <person name="Jueterbock A."/>
            <person name="Mraz A."/>
            <person name="Stam W.T."/>
            <person name="Tice H."/>
            <person name="Bornberg-Bauer E."/>
            <person name="Green P.J."/>
            <person name="Pearson G.A."/>
            <person name="Procaccini G."/>
            <person name="Duarte C.M."/>
            <person name="Schmutz J."/>
            <person name="Reusch T.B.H."/>
            <person name="Van de Peer Y."/>
        </authorList>
    </citation>
    <scope>NUCLEOTIDE SEQUENCE [LARGE SCALE GENOMIC DNA]</scope>
    <source>
        <strain evidence="2">cv. Finnish</strain>
    </source>
</reference>
<dbReference type="EMBL" id="LFYR01001898">
    <property type="protein sequence ID" value="KMZ58700.1"/>
    <property type="molecule type" value="Genomic_DNA"/>
</dbReference>
<dbReference type="OrthoDB" id="539916at2759"/>
<dbReference type="PANTHER" id="PTHR36740:SF1">
    <property type="entry name" value="PRC-BARREL DOMAIN-CONTAINING PROTEIN"/>
    <property type="match status" value="1"/>
</dbReference>
<evidence type="ECO:0000313" key="2">
    <source>
        <dbReference type="Proteomes" id="UP000036987"/>
    </source>
</evidence>
<protein>
    <submittedName>
        <fullName evidence="1">PRC-barrel domain protein</fullName>
    </submittedName>
</protein>
<dbReference type="InterPro" id="IPR011033">
    <property type="entry name" value="PRC_barrel-like_sf"/>
</dbReference>
<dbReference type="AlphaFoldDB" id="A0A0K9NRV2"/>
<dbReference type="PANTHER" id="PTHR36740">
    <property type="entry name" value="PRC DOMAIN-CONTAINING PROTEIN"/>
    <property type="match status" value="1"/>
</dbReference>
<sequence length="365" mass="41307">MQIGVLRQFLDGDSKSAFPVRFSSAKDAIPSKNSYSNSNLVMYRNSLRRRDSFFVKPKSSKKKFNVIEPEESANTENWKAVGGRPLDTTSVDFLELKRELGSSEDDVALSEISREENLDSEKKVEEDKLEMNSKSRVSGSGRQILRRSSLLAKQVISMQSACSMGFVSQLWVDTTSWLVVVVEVRPSILSGESEKFLLDDVCQLGDVVLVQDENVIEKNLKMIGLDTLVGYNVVTSGRRNVGKVRGFTFNINSGVVESLELDSFGLSIIPSSLVSTYSLFVEDVLEVFPDTVVVHDASISRVQRLTKGFWGTQPVSPPTDDIEEYIKFRRRGVDGRERDQRRRKFRKSPSRIREFDDNWDMPVDY</sequence>
<keyword evidence="2" id="KW-1185">Reference proteome</keyword>
<organism evidence="1 2">
    <name type="scientific">Zostera marina</name>
    <name type="common">Eelgrass</name>
    <dbReference type="NCBI Taxonomy" id="29655"/>
    <lineage>
        <taxon>Eukaryota</taxon>
        <taxon>Viridiplantae</taxon>
        <taxon>Streptophyta</taxon>
        <taxon>Embryophyta</taxon>
        <taxon>Tracheophyta</taxon>
        <taxon>Spermatophyta</taxon>
        <taxon>Magnoliopsida</taxon>
        <taxon>Liliopsida</taxon>
        <taxon>Zosteraceae</taxon>
        <taxon>Zostera</taxon>
    </lineage>
</organism>
<name>A0A0K9NRV2_ZOSMR</name>
<accession>A0A0K9NRV2</accession>
<evidence type="ECO:0000313" key="1">
    <source>
        <dbReference type="EMBL" id="KMZ58700.1"/>
    </source>
</evidence>
<dbReference type="SUPFAM" id="SSF50346">
    <property type="entry name" value="PRC-barrel domain"/>
    <property type="match status" value="1"/>
</dbReference>
<dbReference type="Proteomes" id="UP000036987">
    <property type="component" value="Unassembled WGS sequence"/>
</dbReference>
<dbReference type="STRING" id="29655.A0A0K9NRV2"/>
<proteinExistence type="predicted"/>